<name>A0A5N6IPH6_9EURO</name>
<dbReference type="Proteomes" id="UP000326289">
    <property type="component" value="Unassembled WGS sequence"/>
</dbReference>
<sequence>MFNSLMMLGSLAPISTTRIEASYAETHALSLFWDHGACKPVALQLKQKRYFRQHPALTLCNLLIGLIQISMWISRESILCLYLVV</sequence>
<keyword evidence="2" id="KW-1185">Reference proteome</keyword>
<organism evidence="1 2">
    <name type="scientific">Aspergillus minisclerotigenes</name>
    <dbReference type="NCBI Taxonomy" id="656917"/>
    <lineage>
        <taxon>Eukaryota</taxon>
        <taxon>Fungi</taxon>
        <taxon>Dikarya</taxon>
        <taxon>Ascomycota</taxon>
        <taxon>Pezizomycotina</taxon>
        <taxon>Eurotiomycetes</taxon>
        <taxon>Eurotiomycetidae</taxon>
        <taxon>Eurotiales</taxon>
        <taxon>Aspergillaceae</taxon>
        <taxon>Aspergillus</taxon>
        <taxon>Aspergillus subgen. Circumdati</taxon>
    </lineage>
</organism>
<gene>
    <name evidence="1" type="ORF">BDV30DRAFT_218194</name>
</gene>
<reference evidence="1 2" key="1">
    <citation type="submission" date="2019-04" db="EMBL/GenBank/DDBJ databases">
        <title>Fungal friends and foes A comparative genomics study of 23 Aspergillus species from section Flavi.</title>
        <authorList>
            <consortium name="DOE Joint Genome Institute"/>
            <person name="Kjaerbolling I."/>
            <person name="Vesth T.C."/>
            <person name="Frisvad J.C."/>
            <person name="Nybo J.L."/>
            <person name="Theobald S."/>
            <person name="Kildgaard S."/>
            <person name="Petersen T.I."/>
            <person name="Kuo A."/>
            <person name="Sato A."/>
            <person name="Lyhne E.K."/>
            <person name="Kogle M.E."/>
            <person name="Wiebenga A."/>
            <person name="Kun R.S."/>
            <person name="Lubbers R.J."/>
            <person name="Makela M.R."/>
            <person name="Barry K."/>
            <person name="Chovatia M."/>
            <person name="Clum A."/>
            <person name="Daum C."/>
            <person name="Haridas S."/>
            <person name="He G."/>
            <person name="LaButti K."/>
            <person name="Lipzen A."/>
            <person name="Mondo S."/>
            <person name="Pangilinan J."/>
            <person name="Riley R."/>
            <person name="Salamov A."/>
            <person name="Simmons B.A."/>
            <person name="Magnuson J.K."/>
            <person name="Henrissat B."/>
            <person name="Mortensen U.H."/>
            <person name="Larsen T.O."/>
            <person name="De vries R.P."/>
            <person name="Grigoriev I.V."/>
            <person name="Machida M."/>
            <person name="Baker S.E."/>
            <person name="Andersen M.R."/>
        </authorList>
    </citation>
    <scope>NUCLEOTIDE SEQUENCE [LARGE SCALE GENOMIC DNA]</scope>
    <source>
        <strain evidence="1 2">CBS 117635</strain>
    </source>
</reference>
<proteinExistence type="predicted"/>
<evidence type="ECO:0000313" key="2">
    <source>
        <dbReference type="Proteomes" id="UP000326289"/>
    </source>
</evidence>
<dbReference type="AlphaFoldDB" id="A0A5N6IPH6"/>
<protein>
    <submittedName>
        <fullName evidence="1">Uncharacterized protein</fullName>
    </submittedName>
</protein>
<accession>A0A5N6IPH6</accession>
<evidence type="ECO:0000313" key="1">
    <source>
        <dbReference type="EMBL" id="KAB8268561.1"/>
    </source>
</evidence>
<dbReference type="EMBL" id="ML732866">
    <property type="protein sequence ID" value="KAB8268561.1"/>
    <property type="molecule type" value="Genomic_DNA"/>
</dbReference>